<dbReference type="EMBL" id="JABBGA010000003">
    <property type="protein sequence ID" value="NML25058.1"/>
    <property type="molecule type" value="Genomic_DNA"/>
</dbReference>
<proteinExistence type="predicted"/>
<dbReference type="InterPro" id="IPR049492">
    <property type="entry name" value="BD-FAE-like_dom"/>
</dbReference>
<dbReference type="Pfam" id="PF20434">
    <property type="entry name" value="BD-FAE"/>
    <property type="match status" value="1"/>
</dbReference>
<dbReference type="InterPro" id="IPR050300">
    <property type="entry name" value="GDXG_lipolytic_enzyme"/>
</dbReference>
<dbReference type="InterPro" id="IPR029058">
    <property type="entry name" value="AB_hydrolase_fold"/>
</dbReference>
<evidence type="ECO:0000313" key="4">
    <source>
        <dbReference type="Proteomes" id="UP000580043"/>
    </source>
</evidence>
<keyword evidence="1 3" id="KW-0378">Hydrolase</keyword>
<organism evidence="3 4">
    <name type="scientific">Zoogloea dura</name>
    <dbReference type="NCBI Taxonomy" id="2728840"/>
    <lineage>
        <taxon>Bacteria</taxon>
        <taxon>Pseudomonadati</taxon>
        <taxon>Pseudomonadota</taxon>
        <taxon>Betaproteobacteria</taxon>
        <taxon>Rhodocyclales</taxon>
        <taxon>Zoogloeaceae</taxon>
        <taxon>Zoogloea</taxon>
    </lineage>
</organism>
<protein>
    <submittedName>
        <fullName evidence="3">Alpha/beta hydrolase</fullName>
    </submittedName>
</protein>
<dbReference type="SUPFAM" id="SSF53474">
    <property type="entry name" value="alpha/beta-Hydrolases"/>
    <property type="match status" value="1"/>
</dbReference>
<keyword evidence="4" id="KW-1185">Reference proteome</keyword>
<dbReference type="PANTHER" id="PTHR48081:SF33">
    <property type="entry name" value="KYNURENINE FORMAMIDASE"/>
    <property type="match status" value="1"/>
</dbReference>
<comment type="caution">
    <text evidence="3">The sequence shown here is derived from an EMBL/GenBank/DDBJ whole genome shotgun (WGS) entry which is preliminary data.</text>
</comment>
<evidence type="ECO:0000313" key="3">
    <source>
        <dbReference type="EMBL" id="NML25058.1"/>
    </source>
</evidence>
<evidence type="ECO:0000256" key="1">
    <source>
        <dbReference type="ARBA" id="ARBA00022801"/>
    </source>
</evidence>
<dbReference type="PANTHER" id="PTHR48081">
    <property type="entry name" value="AB HYDROLASE SUPERFAMILY PROTEIN C4A8.06C"/>
    <property type="match status" value="1"/>
</dbReference>
<gene>
    <name evidence="3" type="ORF">HHL15_04860</name>
</gene>
<dbReference type="AlphaFoldDB" id="A0A848FYS0"/>
<reference evidence="3 4" key="1">
    <citation type="submission" date="2020-04" db="EMBL/GenBank/DDBJ databases">
        <title>Zoogloea sp. G-4-1-14 isolated from soil.</title>
        <authorList>
            <person name="Dahal R.H."/>
        </authorList>
    </citation>
    <scope>NUCLEOTIDE SEQUENCE [LARGE SCALE GENOMIC DNA]</scope>
    <source>
        <strain evidence="3 4">G-4-1-14</strain>
    </source>
</reference>
<name>A0A848FYS0_9RHOO</name>
<dbReference type="Proteomes" id="UP000580043">
    <property type="component" value="Unassembled WGS sequence"/>
</dbReference>
<accession>A0A848FYS0</accession>
<dbReference type="Gene3D" id="3.40.50.1820">
    <property type="entry name" value="alpha/beta hydrolase"/>
    <property type="match status" value="1"/>
</dbReference>
<evidence type="ECO:0000259" key="2">
    <source>
        <dbReference type="Pfam" id="PF20434"/>
    </source>
</evidence>
<dbReference type="GO" id="GO:0016787">
    <property type="term" value="F:hydrolase activity"/>
    <property type="evidence" value="ECO:0007669"/>
    <property type="project" value="UniProtKB-KW"/>
</dbReference>
<feature type="domain" description="BD-FAE-like" evidence="2">
    <location>
        <begin position="73"/>
        <end position="162"/>
    </location>
</feature>
<sequence length="282" mass="30780">MPAAGQPLYRGLDRAQLELAYNNTRAVPGFPAILADFQARSARLYWEHPCLRDGAYGPGPRQRFDWFGCGRPDAPVFIFIHGGYWQATTKEDFAFIARGPLEQGFDVVLAEYTLAPEASMSRIVGDIGRLLDHLAASEGEFGLRGRRVVLSGHSAGGHLTALFRSHPALTHAMPISALVDLEPISLCWLNDKLQLTPAEIAAFSPLRQIGRGVPTLVTVGNDELPELLRHSRDYAVAGVQAGEQVSYLPLPGCHHFSVLDDLARPQGIQLRSLLALMDAGPR</sequence>